<organism evidence="2">
    <name type="scientific">uncultured Rubrobacteraceae bacterium</name>
    <dbReference type="NCBI Taxonomy" id="349277"/>
    <lineage>
        <taxon>Bacteria</taxon>
        <taxon>Bacillati</taxon>
        <taxon>Actinomycetota</taxon>
        <taxon>Rubrobacteria</taxon>
        <taxon>Rubrobacterales</taxon>
        <taxon>Rubrobacteraceae</taxon>
        <taxon>environmental samples</taxon>
    </lineage>
</organism>
<gene>
    <name evidence="2" type="ORF">AVDCRST_MAG01-01-559</name>
</gene>
<evidence type="ECO:0000256" key="1">
    <source>
        <dbReference type="SAM" id="MobiDB-lite"/>
    </source>
</evidence>
<accession>A0A6J4NQL3</accession>
<evidence type="ECO:0000313" key="2">
    <source>
        <dbReference type="EMBL" id="CAA9392068.1"/>
    </source>
</evidence>
<reference evidence="2" key="1">
    <citation type="submission" date="2020-02" db="EMBL/GenBank/DDBJ databases">
        <authorList>
            <person name="Meier V. D."/>
        </authorList>
    </citation>
    <scope>NUCLEOTIDE SEQUENCE</scope>
    <source>
        <strain evidence="2">AVDCRST_MAG01</strain>
    </source>
</reference>
<protein>
    <submittedName>
        <fullName evidence="2">Multicopper oxidase</fullName>
    </submittedName>
</protein>
<feature type="compositionally biased region" description="Low complexity" evidence="1">
    <location>
        <begin position="60"/>
        <end position="70"/>
    </location>
</feature>
<sequence>GLYGEKDEPGEPDEPQGRAEAGPARQRRARASLGAHGEGRVVLGRPAALQPVAPTLPSSLRRPAGAPARALGRDHRL</sequence>
<dbReference type="EMBL" id="CADCUW010000091">
    <property type="protein sequence ID" value="CAA9392068.1"/>
    <property type="molecule type" value="Genomic_DNA"/>
</dbReference>
<feature type="region of interest" description="Disordered" evidence="1">
    <location>
        <begin position="1"/>
        <end position="77"/>
    </location>
</feature>
<name>A0A6J4NQL3_9ACTN</name>
<dbReference type="AlphaFoldDB" id="A0A6J4NQL3"/>
<feature type="non-terminal residue" evidence="2">
    <location>
        <position position="77"/>
    </location>
</feature>
<feature type="non-terminal residue" evidence="2">
    <location>
        <position position="1"/>
    </location>
</feature>
<proteinExistence type="predicted"/>